<dbReference type="InterPro" id="IPR007812">
    <property type="entry name" value="T2SS_protein-GspL"/>
</dbReference>
<evidence type="ECO:0000313" key="2">
    <source>
        <dbReference type="EMBL" id="MBB6122698.1"/>
    </source>
</evidence>
<protein>
    <submittedName>
        <fullName evidence="2">General secretion pathway protein L</fullName>
    </submittedName>
</protein>
<evidence type="ECO:0000256" key="1">
    <source>
        <dbReference type="SAM" id="Phobius"/>
    </source>
</evidence>
<gene>
    <name evidence="2" type="ORF">FHS92_000405</name>
</gene>
<accession>A0A841J2D7</accession>
<feature type="transmembrane region" description="Helical" evidence="1">
    <location>
        <begin position="226"/>
        <end position="246"/>
    </location>
</feature>
<dbReference type="Gene3D" id="3.30.420.380">
    <property type="match status" value="1"/>
</dbReference>
<reference evidence="2 3" key="1">
    <citation type="submission" date="2020-08" db="EMBL/GenBank/DDBJ databases">
        <title>Genomic Encyclopedia of Type Strains, Phase IV (KMG-IV): sequencing the most valuable type-strain genomes for metagenomic binning, comparative biology and taxonomic classification.</title>
        <authorList>
            <person name="Goeker M."/>
        </authorList>
    </citation>
    <scope>NUCLEOTIDE SEQUENCE [LARGE SCALE GENOMIC DNA]</scope>
    <source>
        <strain evidence="2 3">DSM 102255</strain>
    </source>
</reference>
<proteinExistence type="predicted"/>
<organism evidence="2 3">
    <name type="scientific">Sphingobium subterraneum</name>
    <dbReference type="NCBI Taxonomy" id="627688"/>
    <lineage>
        <taxon>Bacteria</taxon>
        <taxon>Pseudomonadati</taxon>
        <taxon>Pseudomonadota</taxon>
        <taxon>Alphaproteobacteria</taxon>
        <taxon>Sphingomonadales</taxon>
        <taxon>Sphingomonadaceae</taxon>
        <taxon>Sphingobium</taxon>
    </lineage>
</organism>
<evidence type="ECO:0000313" key="3">
    <source>
        <dbReference type="Proteomes" id="UP000552700"/>
    </source>
</evidence>
<dbReference type="InterPro" id="IPR043129">
    <property type="entry name" value="ATPase_NBD"/>
</dbReference>
<name>A0A841J2D7_9SPHN</name>
<dbReference type="Proteomes" id="UP000552700">
    <property type="component" value="Unassembled WGS sequence"/>
</dbReference>
<keyword evidence="1" id="KW-0472">Membrane</keyword>
<dbReference type="AlphaFoldDB" id="A0A841J2D7"/>
<dbReference type="GO" id="GO:0015627">
    <property type="term" value="C:type II protein secretion system complex"/>
    <property type="evidence" value="ECO:0007669"/>
    <property type="project" value="InterPro"/>
</dbReference>
<dbReference type="EMBL" id="JACIJP010000001">
    <property type="protein sequence ID" value="MBB6122698.1"/>
    <property type="molecule type" value="Genomic_DNA"/>
</dbReference>
<keyword evidence="3" id="KW-1185">Reference proteome</keyword>
<dbReference type="RefSeq" id="WP_184077040.1">
    <property type="nucleotide sequence ID" value="NZ_JACIJP010000001.1"/>
</dbReference>
<keyword evidence="1" id="KW-0812">Transmembrane</keyword>
<dbReference type="SUPFAM" id="SSF53067">
    <property type="entry name" value="Actin-like ATPase domain"/>
    <property type="match status" value="1"/>
</dbReference>
<sequence>MSEGEACIAVLPSRADDTPVWLKVADGRISARSTGATLAWYDRDEDAPVTLLVLPPGASSLHRFSLPDLPHKQGSAVARRMAMEASIGGPTSVHAVALSGATPDGEHEIAVVSREDMAHFIAWGRQHGVDADIIVPAAALLPEPEKGFASATVGGQQVLRGEGLCLSADESFAAAVVGDAQVERTKPGAIDSAIVAALSDPSCNLRSGEFAKVESSALDPQQLVRIAVWIGFIALGALLVSLVMIAKLHWDSASLDARSVEIARSVLPAAYDSALVENELDARLAATGTGNGSFTGPLSALMQAMQPTPSVSLTLLERRSDGTLRANLASAKPEDINTVLLAIQTAGFVITATSSVDPTGRVIADITVAS</sequence>
<dbReference type="GO" id="GO:0009276">
    <property type="term" value="C:Gram-negative-bacterium-type cell wall"/>
    <property type="evidence" value="ECO:0007669"/>
    <property type="project" value="InterPro"/>
</dbReference>
<keyword evidence="1" id="KW-1133">Transmembrane helix</keyword>
<comment type="caution">
    <text evidence="2">The sequence shown here is derived from an EMBL/GenBank/DDBJ whole genome shotgun (WGS) entry which is preliminary data.</text>
</comment>
<dbReference type="NCBIfam" id="TIGR01709">
    <property type="entry name" value="typeII_sec_gspL"/>
    <property type="match status" value="1"/>
</dbReference>
<dbReference type="GO" id="GO:0015628">
    <property type="term" value="P:protein secretion by the type II secretion system"/>
    <property type="evidence" value="ECO:0007669"/>
    <property type="project" value="InterPro"/>
</dbReference>